<reference evidence="3 4" key="1">
    <citation type="submission" date="2019-10" db="EMBL/GenBank/DDBJ databases">
        <title>Two novel species isolated from a subtropical stream in China.</title>
        <authorList>
            <person name="Lu H."/>
        </authorList>
    </citation>
    <scope>NUCLEOTIDE SEQUENCE [LARGE SCALE GENOMIC DNA]</scope>
    <source>
        <strain evidence="3 4">FT29W</strain>
    </source>
</reference>
<dbReference type="PANTHER" id="PTHR44757">
    <property type="entry name" value="DIGUANYLATE CYCLASE DGCP"/>
    <property type="match status" value="1"/>
</dbReference>
<protein>
    <submittedName>
        <fullName evidence="3">EAL domain-containing protein</fullName>
    </submittedName>
</protein>
<dbReference type="AlphaFoldDB" id="A0A6A7N5D9"/>
<dbReference type="Pfam" id="PF00990">
    <property type="entry name" value="GGDEF"/>
    <property type="match status" value="1"/>
</dbReference>
<dbReference type="InterPro" id="IPR029787">
    <property type="entry name" value="Nucleotide_cyclase"/>
</dbReference>
<dbReference type="Proteomes" id="UP000440498">
    <property type="component" value="Unassembled WGS sequence"/>
</dbReference>
<sequence>MNSLLPVLAGIALSLLALWYGEVRVRALRTRCAQLQSTLESHREAEIRLDYIAHHDSLTGLPNRLQCQLQLEHGIAYARRHGSLLAVLFVDIDHFKAINDNLGHDAGDQVLVQFAQRLRRCVREVDTVARQGGDEFIVLLTELRAAQDAQQVADKIVAAIAEPFLVHGDTLAVAASIGIAVYPDDDADTEALLEKADLAMYAAKQRGRGAGLRFAPSMQAKAYSRVVLETALRHALEHDEFVLSYQPKLNLNEQKISGVRALLRWHHPELGLVMPPDFLPILEESALILPVGEWTMATAARQARRWMELGHPLTVSVHLSPRQFYQKDIARTFAAILHEAGLPGRYIELEISEGMLIDKNQNCEAVLRQFKQLGMRISISDFGTGYASLNYLRRFPVDLVKINKSFIDDLRRAAQQPTDRRGDGRAADEGAMVRAIIAMAHTLNMRVIAGGVETGDQLIQLAAMGCDEAFGFCLSAAVSADELEALLLGRWLQPAPVSADG</sequence>
<dbReference type="PANTHER" id="PTHR44757:SF2">
    <property type="entry name" value="BIOFILM ARCHITECTURE MAINTENANCE PROTEIN MBAA"/>
    <property type="match status" value="1"/>
</dbReference>
<dbReference type="SMART" id="SM00052">
    <property type="entry name" value="EAL"/>
    <property type="match status" value="1"/>
</dbReference>
<dbReference type="InterPro" id="IPR001633">
    <property type="entry name" value="EAL_dom"/>
</dbReference>
<evidence type="ECO:0000259" key="1">
    <source>
        <dbReference type="PROSITE" id="PS50883"/>
    </source>
</evidence>
<dbReference type="NCBIfam" id="TIGR00254">
    <property type="entry name" value="GGDEF"/>
    <property type="match status" value="1"/>
</dbReference>
<name>A0A6A7N5D9_9BURK</name>
<feature type="domain" description="EAL" evidence="1">
    <location>
        <begin position="225"/>
        <end position="491"/>
    </location>
</feature>
<evidence type="ECO:0000259" key="2">
    <source>
        <dbReference type="PROSITE" id="PS50887"/>
    </source>
</evidence>
<dbReference type="Gene3D" id="3.30.70.270">
    <property type="match status" value="1"/>
</dbReference>
<evidence type="ECO:0000313" key="4">
    <source>
        <dbReference type="Proteomes" id="UP000440498"/>
    </source>
</evidence>
<proteinExistence type="predicted"/>
<keyword evidence="4" id="KW-1185">Reference proteome</keyword>
<organism evidence="3 4">
    <name type="scientific">Rugamonas aquatica</name>
    <dbReference type="NCBI Taxonomy" id="2743357"/>
    <lineage>
        <taxon>Bacteria</taxon>
        <taxon>Pseudomonadati</taxon>
        <taxon>Pseudomonadota</taxon>
        <taxon>Betaproteobacteria</taxon>
        <taxon>Burkholderiales</taxon>
        <taxon>Oxalobacteraceae</taxon>
        <taxon>Telluria group</taxon>
        <taxon>Rugamonas</taxon>
    </lineage>
</organism>
<dbReference type="CDD" id="cd01949">
    <property type="entry name" value="GGDEF"/>
    <property type="match status" value="1"/>
</dbReference>
<accession>A0A6A7N5D9</accession>
<gene>
    <name evidence="3" type="ORF">GEV02_18985</name>
</gene>
<dbReference type="SMART" id="SM00267">
    <property type="entry name" value="GGDEF"/>
    <property type="match status" value="1"/>
</dbReference>
<dbReference type="InterPro" id="IPR000160">
    <property type="entry name" value="GGDEF_dom"/>
</dbReference>
<dbReference type="RefSeq" id="WP_152839438.1">
    <property type="nucleotide sequence ID" value="NZ_WHUG01000007.1"/>
</dbReference>
<feature type="domain" description="GGDEF" evidence="2">
    <location>
        <begin position="83"/>
        <end position="216"/>
    </location>
</feature>
<dbReference type="CDD" id="cd01948">
    <property type="entry name" value="EAL"/>
    <property type="match status" value="1"/>
</dbReference>
<dbReference type="Gene3D" id="3.20.20.450">
    <property type="entry name" value="EAL domain"/>
    <property type="match status" value="1"/>
</dbReference>
<evidence type="ECO:0000313" key="3">
    <source>
        <dbReference type="EMBL" id="MQA40240.1"/>
    </source>
</evidence>
<dbReference type="PROSITE" id="PS50883">
    <property type="entry name" value="EAL"/>
    <property type="match status" value="1"/>
</dbReference>
<dbReference type="SUPFAM" id="SSF141868">
    <property type="entry name" value="EAL domain-like"/>
    <property type="match status" value="1"/>
</dbReference>
<dbReference type="InterPro" id="IPR043128">
    <property type="entry name" value="Rev_trsase/Diguanyl_cyclase"/>
</dbReference>
<dbReference type="InterPro" id="IPR052155">
    <property type="entry name" value="Biofilm_reg_signaling"/>
</dbReference>
<dbReference type="InterPro" id="IPR035919">
    <property type="entry name" value="EAL_sf"/>
</dbReference>
<dbReference type="FunFam" id="3.30.70.270:FF:000001">
    <property type="entry name" value="Diguanylate cyclase domain protein"/>
    <property type="match status" value="1"/>
</dbReference>
<dbReference type="PROSITE" id="PS50887">
    <property type="entry name" value="GGDEF"/>
    <property type="match status" value="1"/>
</dbReference>
<comment type="caution">
    <text evidence="3">The sequence shown here is derived from an EMBL/GenBank/DDBJ whole genome shotgun (WGS) entry which is preliminary data.</text>
</comment>
<dbReference type="SUPFAM" id="SSF55073">
    <property type="entry name" value="Nucleotide cyclase"/>
    <property type="match status" value="1"/>
</dbReference>
<dbReference type="GO" id="GO:0003824">
    <property type="term" value="F:catalytic activity"/>
    <property type="evidence" value="ECO:0007669"/>
    <property type="project" value="UniProtKB-ARBA"/>
</dbReference>
<dbReference type="EMBL" id="WHUG01000007">
    <property type="protein sequence ID" value="MQA40240.1"/>
    <property type="molecule type" value="Genomic_DNA"/>
</dbReference>
<dbReference type="Pfam" id="PF00563">
    <property type="entry name" value="EAL"/>
    <property type="match status" value="1"/>
</dbReference>